<dbReference type="CDD" id="cd00085">
    <property type="entry name" value="HNHc"/>
    <property type="match status" value="1"/>
</dbReference>
<dbReference type="AlphaFoldDB" id="A0A6L8LNJ2"/>
<protein>
    <recommendedName>
        <fullName evidence="3">HNH nuclease domain-containing protein</fullName>
    </recommendedName>
</protein>
<name>A0A6L8LNJ2_9VIBR</name>
<evidence type="ECO:0008006" key="3">
    <source>
        <dbReference type="Google" id="ProtNLM"/>
    </source>
</evidence>
<evidence type="ECO:0000313" key="2">
    <source>
        <dbReference type="Proteomes" id="UP000478571"/>
    </source>
</evidence>
<sequence length="425" mass="49082">MRRLAVQSRNDGYSSRRDYQTITTKHTQKVTFPNNSIAFISTVGERENGSETFAVGGFIFPSIPTNLELTVNFANRRIETRNYRLTNNWNRVGFCFDIEAGGISEINIELNFSDATEASFWGLEFDKVSPPISEFEGSHIDCLNQTHLSPETYYFAHDTSINLDFSEDDNDGCHLDKGEDIELKKCSFCARLLPLRSDQPGALSFHKHNAKISGHQNECRACKKWRINDTFNPLRTTDQLHESSVITRERKILLQEPEILQEIKKRTGEGLKSQIWEKFERSCFYCKEPVELDDFQLDHTRPLAYLWPIDEFATCLCAEHNNQKKDKFPIDFYSEDQLKELSTITGLSIKDLSKKDVNEVQLDRVLTNLEHYAQEWDARTFNAIARKVIEVRPSIDLFQELSARNNGIYLEVINELQDRPDAVTD</sequence>
<comment type="caution">
    <text evidence="1">The sequence shown here is derived from an EMBL/GenBank/DDBJ whole genome shotgun (WGS) entry which is preliminary data.</text>
</comment>
<reference evidence="1 2" key="1">
    <citation type="submission" date="2020-01" db="EMBL/GenBank/DDBJ databases">
        <title>Draft Genome Sequence of Vibrio sp. strain OCN044, Isolated from a Healthy Coral at Palmyra Atoll.</title>
        <authorList>
            <person name="Videau P."/>
            <person name="Loughran R."/>
            <person name="Esquivel A."/>
            <person name="Deadmond M."/>
            <person name="Paddock B.E."/>
            <person name="Saw J.H."/>
            <person name="Ushijima B."/>
        </authorList>
    </citation>
    <scope>NUCLEOTIDE SEQUENCE [LARGE SCALE GENOMIC DNA]</scope>
    <source>
        <strain evidence="1 2">OCN044</strain>
    </source>
</reference>
<organism evidence="1 2">
    <name type="scientific">Vibrio tetraodonis subsp. pristinus</name>
    <dbReference type="NCBI Taxonomy" id="2695891"/>
    <lineage>
        <taxon>Bacteria</taxon>
        <taxon>Pseudomonadati</taxon>
        <taxon>Pseudomonadota</taxon>
        <taxon>Gammaproteobacteria</taxon>
        <taxon>Vibrionales</taxon>
        <taxon>Vibrionaceae</taxon>
        <taxon>Vibrio</taxon>
    </lineage>
</organism>
<dbReference type="EMBL" id="WWEU01000001">
    <property type="protein sequence ID" value="MYM57621.1"/>
    <property type="molecule type" value="Genomic_DNA"/>
</dbReference>
<dbReference type="InterPro" id="IPR003615">
    <property type="entry name" value="HNH_nuc"/>
</dbReference>
<evidence type="ECO:0000313" key="1">
    <source>
        <dbReference type="EMBL" id="MYM57621.1"/>
    </source>
</evidence>
<accession>A0A6L8LNJ2</accession>
<dbReference type="Gene3D" id="1.10.30.50">
    <property type="match status" value="1"/>
</dbReference>
<dbReference type="Proteomes" id="UP000478571">
    <property type="component" value="Unassembled WGS sequence"/>
</dbReference>
<dbReference type="RefSeq" id="WP_160925877.1">
    <property type="nucleotide sequence ID" value="NZ_WWEU01000001.1"/>
</dbReference>
<keyword evidence="2" id="KW-1185">Reference proteome</keyword>
<gene>
    <name evidence="1" type="ORF">GTG28_00035</name>
</gene>
<proteinExistence type="predicted"/>